<protein>
    <submittedName>
        <fullName evidence="5">AraC family transcriptional regulator</fullName>
    </submittedName>
</protein>
<evidence type="ECO:0000256" key="2">
    <source>
        <dbReference type="ARBA" id="ARBA00023125"/>
    </source>
</evidence>
<keyword evidence="1" id="KW-0805">Transcription regulation</keyword>
<dbReference type="GO" id="GO:0043565">
    <property type="term" value="F:sequence-specific DNA binding"/>
    <property type="evidence" value="ECO:0007669"/>
    <property type="project" value="InterPro"/>
</dbReference>
<gene>
    <name evidence="5" type="ORF">E0H50_40010</name>
</gene>
<dbReference type="EMBL" id="SJKA01000027">
    <property type="protein sequence ID" value="TCC17105.1"/>
    <property type="molecule type" value="Genomic_DNA"/>
</dbReference>
<name>A0A4R0HZW7_9ACTN</name>
<evidence type="ECO:0000313" key="5">
    <source>
        <dbReference type="EMBL" id="TCC17105.1"/>
    </source>
</evidence>
<dbReference type="Gene3D" id="2.60.120.10">
    <property type="entry name" value="Jelly Rolls"/>
    <property type="match status" value="1"/>
</dbReference>
<dbReference type="InterPro" id="IPR003313">
    <property type="entry name" value="AraC-bd"/>
</dbReference>
<feature type="domain" description="HTH araC/xylS-type" evidence="4">
    <location>
        <begin position="196"/>
        <end position="280"/>
    </location>
</feature>
<dbReference type="AlphaFoldDB" id="A0A4R0HZW7"/>
<dbReference type="GO" id="GO:0003700">
    <property type="term" value="F:DNA-binding transcription factor activity"/>
    <property type="evidence" value="ECO:0007669"/>
    <property type="project" value="InterPro"/>
</dbReference>
<dbReference type="InterPro" id="IPR009057">
    <property type="entry name" value="Homeodomain-like_sf"/>
</dbReference>
<evidence type="ECO:0000259" key="4">
    <source>
        <dbReference type="PROSITE" id="PS01124"/>
    </source>
</evidence>
<dbReference type="InterPro" id="IPR018060">
    <property type="entry name" value="HTH_AraC"/>
</dbReference>
<proteinExistence type="predicted"/>
<dbReference type="InterPro" id="IPR050204">
    <property type="entry name" value="AraC_XylS_family_regulators"/>
</dbReference>
<dbReference type="Gene3D" id="1.10.10.60">
    <property type="entry name" value="Homeodomain-like"/>
    <property type="match status" value="1"/>
</dbReference>
<reference evidence="5 6" key="1">
    <citation type="submission" date="2019-02" db="EMBL/GenBank/DDBJ databases">
        <title>Kribbella capetownensis sp. nov. and Kribbella speibonae sp. nov., isolated from soil.</title>
        <authorList>
            <person name="Curtis S.M."/>
            <person name="Norton I."/>
            <person name="Everest G.J."/>
            <person name="Meyers P.R."/>
        </authorList>
    </citation>
    <scope>NUCLEOTIDE SEQUENCE [LARGE SCALE GENOMIC DNA]</scope>
    <source>
        <strain evidence="5 6">DSM 27082</strain>
    </source>
</reference>
<dbReference type="Pfam" id="PF02311">
    <property type="entry name" value="AraC_binding"/>
    <property type="match status" value="1"/>
</dbReference>
<dbReference type="SMART" id="SM00342">
    <property type="entry name" value="HTH_ARAC"/>
    <property type="match status" value="1"/>
</dbReference>
<dbReference type="InterPro" id="IPR014710">
    <property type="entry name" value="RmlC-like_jellyroll"/>
</dbReference>
<dbReference type="SUPFAM" id="SSF46689">
    <property type="entry name" value="Homeodomain-like"/>
    <property type="match status" value="1"/>
</dbReference>
<dbReference type="OrthoDB" id="345413at2"/>
<keyword evidence="2" id="KW-0238">DNA-binding</keyword>
<accession>A0A4R0HZW7</accession>
<dbReference type="Pfam" id="PF12833">
    <property type="entry name" value="HTH_18"/>
    <property type="match status" value="1"/>
</dbReference>
<dbReference type="InterPro" id="IPR037923">
    <property type="entry name" value="HTH-like"/>
</dbReference>
<organism evidence="5 6">
    <name type="scientific">Kribbella sindirgiensis</name>
    <dbReference type="NCBI Taxonomy" id="1124744"/>
    <lineage>
        <taxon>Bacteria</taxon>
        <taxon>Bacillati</taxon>
        <taxon>Actinomycetota</taxon>
        <taxon>Actinomycetes</taxon>
        <taxon>Propionibacteriales</taxon>
        <taxon>Kribbellaceae</taxon>
        <taxon>Kribbella</taxon>
    </lineage>
</organism>
<keyword evidence="6" id="KW-1185">Reference proteome</keyword>
<evidence type="ECO:0000256" key="3">
    <source>
        <dbReference type="ARBA" id="ARBA00023163"/>
    </source>
</evidence>
<keyword evidence="3" id="KW-0804">Transcription</keyword>
<evidence type="ECO:0000256" key="1">
    <source>
        <dbReference type="ARBA" id="ARBA00023015"/>
    </source>
</evidence>
<sequence>MADCFSFHARRTRSMIDEVLPADGLLFARRDQVEVMTVAHRHRGVEFNLVADGTATYLLDRRRYHLAPGALVWLFPGQDHLLVDASPAYRDWLCVFDPAVLGIDDPSEWIRPFYLPDPPGLFVRRLGVDQAGWLDTLFRQAAAPDHPELELAARRHAILAAWQAFHLAPAATPTTVVHPAVAEAARLLRELPSVSTLPELARQVGLSPHHLSRLFARQMGTSITRFRNEQRFRRFLDVYGAGHGVTMVDAALLAGFGSYPQFHRIVRSITGTNPADYLGKHPRRAWIAGDISLSGMLP</sequence>
<evidence type="ECO:0000313" key="6">
    <source>
        <dbReference type="Proteomes" id="UP000292695"/>
    </source>
</evidence>
<dbReference type="Proteomes" id="UP000292695">
    <property type="component" value="Unassembled WGS sequence"/>
</dbReference>
<comment type="caution">
    <text evidence="5">The sequence shown here is derived from an EMBL/GenBank/DDBJ whole genome shotgun (WGS) entry which is preliminary data.</text>
</comment>
<dbReference type="SUPFAM" id="SSF51215">
    <property type="entry name" value="Regulatory protein AraC"/>
    <property type="match status" value="1"/>
</dbReference>
<dbReference type="PANTHER" id="PTHR46796">
    <property type="entry name" value="HTH-TYPE TRANSCRIPTIONAL ACTIVATOR RHAS-RELATED"/>
    <property type="match status" value="1"/>
</dbReference>
<dbReference type="PROSITE" id="PS01124">
    <property type="entry name" value="HTH_ARAC_FAMILY_2"/>
    <property type="match status" value="1"/>
</dbReference>